<evidence type="ECO:0000256" key="1">
    <source>
        <dbReference type="ARBA" id="ARBA00022723"/>
    </source>
</evidence>
<reference evidence="6 7" key="1">
    <citation type="submission" date="2024-02" db="EMBL/GenBank/DDBJ databases">
        <title>Microbulbifer aestuariivivens NBRC 112533.</title>
        <authorList>
            <person name="Ichikawa N."/>
            <person name="Katano-Makiyama Y."/>
            <person name="Hidaka K."/>
        </authorList>
    </citation>
    <scope>NUCLEOTIDE SEQUENCE [LARGE SCALE GENOMIC DNA]</scope>
    <source>
        <strain evidence="6 7">NBRC 112533</strain>
    </source>
</reference>
<dbReference type="SUPFAM" id="SSF102114">
    <property type="entry name" value="Radical SAM enzymes"/>
    <property type="match status" value="1"/>
</dbReference>
<comment type="caution">
    <text evidence="6">The sequence shown here is derived from an EMBL/GenBank/DDBJ whole genome shotgun (WGS) entry which is preliminary data.</text>
</comment>
<dbReference type="InterPro" id="IPR006638">
    <property type="entry name" value="Elp3/MiaA/NifB-like_rSAM"/>
</dbReference>
<dbReference type="PANTHER" id="PTHR43432:SF3">
    <property type="entry name" value="SLR0285 PROTEIN"/>
    <property type="match status" value="1"/>
</dbReference>
<evidence type="ECO:0000259" key="5">
    <source>
        <dbReference type="PROSITE" id="PS51918"/>
    </source>
</evidence>
<dbReference type="SMART" id="SM00729">
    <property type="entry name" value="Elp3"/>
    <property type="match status" value="1"/>
</dbReference>
<protein>
    <recommendedName>
        <fullName evidence="5">Radical SAM core domain-containing protein</fullName>
    </recommendedName>
</protein>
<dbReference type="InterPro" id="IPR058240">
    <property type="entry name" value="rSAM_sf"/>
</dbReference>
<evidence type="ECO:0000256" key="3">
    <source>
        <dbReference type="ARBA" id="ARBA00023014"/>
    </source>
</evidence>
<dbReference type="Proteomes" id="UP001408594">
    <property type="component" value="Unassembled WGS sequence"/>
</dbReference>
<organism evidence="6 7">
    <name type="scientific">Microbulbifer aestuariivivens</name>
    <dbReference type="NCBI Taxonomy" id="1908308"/>
    <lineage>
        <taxon>Bacteria</taxon>
        <taxon>Pseudomonadati</taxon>
        <taxon>Pseudomonadota</taxon>
        <taxon>Gammaproteobacteria</taxon>
        <taxon>Cellvibrionales</taxon>
        <taxon>Microbulbiferaceae</taxon>
        <taxon>Microbulbifer</taxon>
    </lineage>
</organism>
<feature type="domain" description="Radical SAM core" evidence="5">
    <location>
        <begin position="67"/>
        <end position="304"/>
    </location>
</feature>
<dbReference type="SFLD" id="SFLDG01084">
    <property type="entry name" value="Uncharacterised_Radical_SAM_Su"/>
    <property type="match status" value="1"/>
</dbReference>
<dbReference type="Pfam" id="PF04055">
    <property type="entry name" value="Radical_SAM"/>
    <property type="match status" value="1"/>
</dbReference>
<dbReference type="SFLD" id="SFLDS00029">
    <property type="entry name" value="Radical_SAM"/>
    <property type="match status" value="1"/>
</dbReference>
<keyword evidence="3" id="KW-0411">Iron-sulfur</keyword>
<evidence type="ECO:0000256" key="2">
    <source>
        <dbReference type="ARBA" id="ARBA00023004"/>
    </source>
</evidence>
<dbReference type="InterPro" id="IPR007197">
    <property type="entry name" value="rSAM"/>
</dbReference>
<dbReference type="PANTHER" id="PTHR43432">
    <property type="entry name" value="SLR0285 PROTEIN"/>
    <property type="match status" value="1"/>
</dbReference>
<proteinExistence type="predicted"/>
<dbReference type="Gene3D" id="3.80.30.30">
    <property type="match status" value="1"/>
</dbReference>
<dbReference type="EMBL" id="BAABRT010000002">
    <property type="protein sequence ID" value="GAA5523780.1"/>
    <property type="molecule type" value="Genomic_DNA"/>
</dbReference>
<evidence type="ECO:0000313" key="7">
    <source>
        <dbReference type="Proteomes" id="UP001408594"/>
    </source>
</evidence>
<accession>A0ABP9WNJ8</accession>
<evidence type="ECO:0000313" key="6">
    <source>
        <dbReference type="EMBL" id="GAA5523780.1"/>
    </source>
</evidence>
<keyword evidence="1" id="KW-0479">Metal-binding</keyword>
<keyword evidence="2" id="KW-0408">Iron</keyword>
<dbReference type="PROSITE" id="PS51918">
    <property type="entry name" value="RADICAL_SAM"/>
    <property type="match status" value="1"/>
</dbReference>
<sequence>MASDHPDNPTQALRGRGAVSNLAGRFAQSTSALESDGWDLEAPPPRRLETEALPERAKSIIATNRSPDLPFEQSINPYRGCEHGCIYCYARPAHAYVDLSPGLDFETRLFFKPDAPALLERALRKPGYRCKPIALGSNTDPYQPLERDKRLTRKLLQVMQRFQQPVTIVTKGQLILDDLPLLAEMARDNLCQVAISVTTLDNALKRRLEPRTAGPAARLRTIEALRYADIPVAVMAAPMIPAINDSELEAILSAAHAAGAEQAAYILLRLPHEVAPLFRQWLQEHYPERMSHVMSLIRQSRGGRDYDSSFSQRQTGSGVFAQLLAQRFRISCRKLGLNQRRQTLDCSHFAAPPRAGEQQSLF</sequence>
<dbReference type="NCBIfam" id="NF033668">
    <property type="entry name" value="rSAM_PA0069"/>
    <property type="match status" value="1"/>
</dbReference>
<dbReference type="InterPro" id="IPR040086">
    <property type="entry name" value="MJ0683-like"/>
</dbReference>
<evidence type="ECO:0000256" key="4">
    <source>
        <dbReference type="SAM" id="MobiDB-lite"/>
    </source>
</evidence>
<dbReference type="RefSeq" id="WP_345548228.1">
    <property type="nucleotide sequence ID" value="NZ_BAABRT010000002.1"/>
</dbReference>
<dbReference type="CDD" id="cd01335">
    <property type="entry name" value="Radical_SAM"/>
    <property type="match status" value="1"/>
</dbReference>
<gene>
    <name evidence="6" type="ORF">Maes01_00329</name>
</gene>
<name>A0ABP9WNJ8_9GAMM</name>
<feature type="region of interest" description="Disordered" evidence="4">
    <location>
        <begin position="29"/>
        <end position="52"/>
    </location>
</feature>
<keyword evidence="7" id="KW-1185">Reference proteome</keyword>